<feature type="chain" id="PRO_5022173656" description="SLH domain-containing protein" evidence="1">
    <location>
        <begin position="23"/>
        <end position="521"/>
    </location>
</feature>
<evidence type="ECO:0000256" key="1">
    <source>
        <dbReference type="SAM" id="SignalP"/>
    </source>
</evidence>
<protein>
    <recommendedName>
        <fullName evidence="2">SLH domain-containing protein</fullName>
    </recommendedName>
</protein>
<feature type="signal peptide" evidence="1">
    <location>
        <begin position="1"/>
        <end position="22"/>
    </location>
</feature>
<dbReference type="PROSITE" id="PS51272">
    <property type="entry name" value="SLH"/>
    <property type="match status" value="3"/>
</dbReference>
<gene>
    <name evidence="3" type="ORF">ADA01nite_31230</name>
</gene>
<feature type="domain" description="SLH" evidence="2">
    <location>
        <begin position="461"/>
        <end position="521"/>
    </location>
</feature>
<sequence length="521" mass="59676">MRKPIIGLLVFLMLLLPAVSHADMREEDGSFYFYSPNSGFIIKLITPQERNITTNIIDRIDFELWWYDQKNEYHKRDPINYARRVNPHDVNVFYTNKNAMSQNKDILLDRSSSLYTIRDYETKLSASGDVKIPIKIKNLVAPTGPNNHYPGVYNGETNVQISIDLRYFHNDKDGGKFYTSFKTGKVKMFADRLILDFPKDTYVHNTSMSTLLPEQDILVQVNQRPASTQEYMFISQSYTITDKYERNDTKPSQSGNITLKYDADVAPEVAMHNISVVQRKDNKWIPIGGVVDSKGQTVTAPIDEFGEYAAAITYKTYKLDNLNNWAKPYVLALAYKGVIQPDIYLFDGRLLEDLDAEITRFDFIMMLARAKGLKPISYTGYFTDVNNATYGKARRGYDGTGYLMSAIKNGFVQGETSNVFGNVLEPERPLTREEAAVFMARAMNLKIPTYSNLDKVKEKLSQTYYDAPLISDWAVPYVDMVTKEKLMQGNLNYFKPRQKLTVAEASTLVYNMMDKMKLFGK</sequence>
<dbReference type="InterPro" id="IPR001119">
    <property type="entry name" value="SLH_dom"/>
</dbReference>
<feature type="domain" description="SLH" evidence="2">
    <location>
        <begin position="386"/>
        <end position="453"/>
    </location>
</feature>
<dbReference type="Pfam" id="PF00395">
    <property type="entry name" value="SLH"/>
    <property type="match status" value="1"/>
</dbReference>
<organism evidence="3 4">
    <name type="scientific">Aneurinibacillus danicus</name>
    <dbReference type="NCBI Taxonomy" id="267746"/>
    <lineage>
        <taxon>Bacteria</taxon>
        <taxon>Bacillati</taxon>
        <taxon>Bacillota</taxon>
        <taxon>Bacilli</taxon>
        <taxon>Bacillales</taxon>
        <taxon>Paenibacillaceae</taxon>
        <taxon>Aneurinibacillus group</taxon>
        <taxon>Aneurinibacillus</taxon>
    </lineage>
</organism>
<dbReference type="OrthoDB" id="1805600at2"/>
<accession>A0A511VDJ8</accession>
<proteinExistence type="predicted"/>
<evidence type="ECO:0000259" key="2">
    <source>
        <dbReference type="PROSITE" id="PS51272"/>
    </source>
</evidence>
<dbReference type="Proteomes" id="UP000321157">
    <property type="component" value="Unassembled WGS sequence"/>
</dbReference>
<keyword evidence="4" id="KW-1185">Reference proteome</keyword>
<reference evidence="3 4" key="1">
    <citation type="submission" date="2019-07" db="EMBL/GenBank/DDBJ databases">
        <title>Whole genome shotgun sequence of Aneurinibacillus danicus NBRC 102444.</title>
        <authorList>
            <person name="Hosoyama A."/>
            <person name="Uohara A."/>
            <person name="Ohji S."/>
            <person name="Ichikawa N."/>
        </authorList>
    </citation>
    <scope>NUCLEOTIDE SEQUENCE [LARGE SCALE GENOMIC DNA]</scope>
    <source>
        <strain evidence="3 4">NBRC 102444</strain>
    </source>
</reference>
<dbReference type="EMBL" id="BJXX01000145">
    <property type="protein sequence ID" value="GEN35663.1"/>
    <property type="molecule type" value="Genomic_DNA"/>
</dbReference>
<dbReference type="RefSeq" id="WP_146811192.1">
    <property type="nucleotide sequence ID" value="NZ_BJXX01000145.1"/>
</dbReference>
<evidence type="ECO:0000313" key="3">
    <source>
        <dbReference type="EMBL" id="GEN35663.1"/>
    </source>
</evidence>
<dbReference type="AlphaFoldDB" id="A0A511VDJ8"/>
<comment type="caution">
    <text evidence="3">The sequence shown here is derived from an EMBL/GenBank/DDBJ whole genome shotgun (WGS) entry which is preliminary data.</text>
</comment>
<feature type="domain" description="SLH" evidence="2">
    <location>
        <begin position="313"/>
        <end position="381"/>
    </location>
</feature>
<keyword evidence="1" id="KW-0732">Signal</keyword>
<evidence type="ECO:0000313" key="4">
    <source>
        <dbReference type="Proteomes" id="UP000321157"/>
    </source>
</evidence>
<name>A0A511VDJ8_9BACL</name>